<gene>
    <name evidence="1" type="ORF">CVT24_006813</name>
</gene>
<sequence>MWVLNAKSAVNFASHAAASDLMQTIDLRDDDDMSVQFVDPNGDDCTQETHEAVLTEAENPIQATQITDTEVGEDEDDDDATIFEVLIAEDEQPLEEKKGFAKFIHALLQKKNSIVLFK</sequence>
<evidence type="ECO:0000313" key="1">
    <source>
        <dbReference type="EMBL" id="PPQ63288.1"/>
    </source>
</evidence>
<dbReference type="EMBL" id="NHTK01006127">
    <property type="protein sequence ID" value="PPQ63288.1"/>
    <property type="molecule type" value="Genomic_DNA"/>
</dbReference>
<proteinExistence type="predicted"/>
<dbReference type="InParanoid" id="A0A409V9C9"/>
<dbReference type="AlphaFoldDB" id="A0A409V9C9"/>
<name>A0A409V9C9_9AGAR</name>
<comment type="caution">
    <text evidence="1">The sequence shown here is derived from an EMBL/GenBank/DDBJ whole genome shotgun (WGS) entry which is preliminary data.</text>
</comment>
<organism evidence="1 2">
    <name type="scientific">Panaeolus cyanescens</name>
    <dbReference type="NCBI Taxonomy" id="181874"/>
    <lineage>
        <taxon>Eukaryota</taxon>
        <taxon>Fungi</taxon>
        <taxon>Dikarya</taxon>
        <taxon>Basidiomycota</taxon>
        <taxon>Agaricomycotina</taxon>
        <taxon>Agaricomycetes</taxon>
        <taxon>Agaricomycetidae</taxon>
        <taxon>Agaricales</taxon>
        <taxon>Agaricineae</taxon>
        <taxon>Galeropsidaceae</taxon>
        <taxon>Panaeolus</taxon>
    </lineage>
</organism>
<protein>
    <submittedName>
        <fullName evidence="1">Uncharacterized protein</fullName>
    </submittedName>
</protein>
<accession>A0A409V9C9</accession>
<keyword evidence="2" id="KW-1185">Reference proteome</keyword>
<evidence type="ECO:0000313" key="2">
    <source>
        <dbReference type="Proteomes" id="UP000284842"/>
    </source>
</evidence>
<dbReference type="Proteomes" id="UP000284842">
    <property type="component" value="Unassembled WGS sequence"/>
</dbReference>
<reference evidence="1 2" key="1">
    <citation type="journal article" date="2018" name="Evol. Lett.">
        <title>Horizontal gene cluster transfer increased hallucinogenic mushroom diversity.</title>
        <authorList>
            <person name="Reynolds H.T."/>
            <person name="Vijayakumar V."/>
            <person name="Gluck-Thaler E."/>
            <person name="Korotkin H.B."/>
            <person name="Matheny P.B."/>
            <person name="Slot J.C."/>
        </authorList>
    </citation>
    <scope>NUCLEOTIDE SEQUENCE [LARGE SCALE GENOMIC DNA]</scope>
    <source>
        <strain evidence="1 2">2629</strain>
    </source>
</reference>